<dbReference type="AlphaFoldDB" id="A0A178JB39"/>
<comment type="caution">
    <text evidence="1">The sequence shown here is derived from an EMBL/GenBank/DDBJ whole genome shotgun (WGS) entry which is preliminary data.</text>
</comment>
<reference evidence="1 2" key="1">
    <citation type="submission" date="2016-03" db="EMBL/GenBank/DDBJ databases">
        <title>Draft genome sequence of the Vibrio tubiashii subs. europaeus.</title>
        <authorList>
            <person name="Spinard E."/>
            <person name="Dubert J."/>
            <person name="Nelson D.R."/>
            <person name="Barja J.L."/>
        </authorList>
    </citation>
    <scope>NUCLEOTIDE SEQUENCE [LARGE SCALE GENOMIC DNA]</scope>
    <source>
        <strain evidence="2">PP-638</strain>
    </source>
</reference>
<evidence type="ECO:0000313" key="2">
    <source>
        <dbReference type="Proteomes" id="UP000094761"/>
    </source>
</evidence>
<organism evidence="1 2">
    <name type="scientific">Vibrio europaeus</name>
    <dbReference type="NCBI Taxonomy" id="300876"/>
    <lineage>
        <taxon>Bacteria</taxon>
        <taxon>Pseudomonadati</taxon>
        <taxon>Pseudomonadota</taxon>
        <taxon>Gammaproteobacteria</taxon>
        <taxon>Vibrionales</taxon>
        <taxon>Vibrionaceae</taxon>
        <taxon>Vibrio</taxon>
        <taxon>Vibrio oreintalis group</taxon>
    </lineage>
</organism>
<sequence>MKATYQMLRKAMRSTPRSRSYWAVHQILQGLDGSDALKQFLLANVSMSLRDPRKTSYYLDANERLNEIKNMGYCEPCFHPAKVSGQRRPLPR</sequence>
<protein>
    <submittedName>
        <fullName evidence="1">Uncharacterized protein</fullName>
    </submittedName>
</protein>
<evidence type="ECO:0000313" key="1">
    <source>
        <dbReference type="EMBL" id="OAM99025.1"/>
    </source>
</evidence>
<dbReference type="EMBL" id="LUAX01000004">
    <property type="protein sequence ID" value="OAM99025.1"/>
    <property type="molecule type" value="Genomic_DNA"/>
</dbReference>
<dbReference type="Proteomes" id="UP000094761">
    <property type="component" value="Unassembled WGS sequence"/>
</dbReference>
<accession>A0A178JB39</accession>
<name>A0A178JB39_9VIBR</name>
<proteinExistence type="predicted"/>
<gene>
    <name evidence="1" type="ORF">AZ468_13655</name>
</gene>